<feature type="compositionally biased region" description="Basic and acidic residues" evidence="1">
    <location>
        <begin position="105"/>
        <end position="124"/>
    </location>
</feature>
<evidence type="ECO:0000259" key="2">
    <source>
        <dbReference type="Pfam" id="PF26147"/>
    </source>
</evidence>
<evidence type="ECO:0000313" key="3">
    <source>
        <dbReference type="EMBL" id="CAG8587345.1"/>
    </source>
</evidence>
<name>A0A9N9C539_9GLOM</name>
<feature type="compositionally biased region" description="Low complexity" evidence="1">
    <location>
        <begin position="125"/>
        <end position="137"/>
    </location>
</feature>
<feature type="compositionally biased region" description="Low complexity" evidence="1">
    <location>
        <begin position="83"/>
        <end position="104"/>
    </location>
</feature>
<gene>
    <name evidence="3" type="ORF">AMORRO_LOCUS7190</name>
</gene>
<dbReference type="PANTHER" id="PTHR47349:SF1">
    <property type="entry name" value="AER328WP"/>
    <property type="match status" value="1"/>
</dbReference>
<accession>A0A9N9C539</accession>
<feature type="domain" description="YMC020W-like alpha/beta hydrolase" evidence="2">
    <location>
        <begin position="493"/>
        <end position="822"/>
    </location>
</feature>
<feature type="region of interest" description="Disordered" evidence="1">
    <location>
        <begin position="18"/>
        <end position="210"/>
    </location>
</feature>
<reference evidence="3" key="1">
    <citation type="submission" date="2021-06" db="EMBL/GenBank/DDBJ databases">
        <authorList>
            <person name="Kallberg Y."/>
            <person name="Tangrot J."/>
            <person name="Rosling A."/>
        </authorList>
    </citation>
    <scope>NUCLEOTIDE SEQUENCE</scope>
    <source>
        <strain evidence="3">CL551</strain>
    </source>
</reference>
<protein>
    <submittedName>
        <fullName evidence="3">16321_t:CDS:1</fullName>
    </submittedName>
</protein>
<dbReference type="AlphaFoldDB" id="A0A9N9C539"/>
<feature type="region of interest" description="Disordered" evidence="1">
    <location>
        <begin position="238"/>
        <end position="264"/>
    </location>
</feature>
<dbReference type="Proteomes" id="UP000789342">
    <property type="component" value="Unassembled WGS sequence"/>
</dbReference>
<comment type="caution">
    <text evidence="3">The sequence shown here is derived from an EMBL/GenBank/DDBJ whole genome shotgun (WGS) entry which is preliminary data.</text>
</comment>
<proteinExistence type="predicted"/>
<evidence type="ECO:0000313" key="4">
    <source>
        <dbReference type="Proteomes" id="UP000789342"/>
    </source>
</evidence>
<feature type="compositionally biased region" description="Polar residues" evidence="1">
    <location>
        <begin position="39"/>
        <end position="49"/>
    </location>
</feature>
<feature type="compositionally biased region" description="Polar residues" evidence="1">
    <location>
        <begin position="186"/>
        <end position="203"/>
    </location>
</feature>
<dbReference type="Pfam" id="PF26147">
    <property type="entry name" value="AB_HYDROLASE_YMC0-YMC35"/>
    <property type="match status" value="1"/>
</dbReference>
<feature type="compositionally biased region" description="Basic and acidic residues" evidence="1">
    <location>
        <begin position="156"/>
        <end position="165"/>
    </location>
</feature>
<feature type="compositionally biased region" description="Polar residues" evidence="1">
    <location>
        <begin position="322"/>
        <end position="353"/>
    </location>
</feature>
<sequence>MSRSSWWSSTTYNEYDFLVAPKSNPTESSKNSAKEKSSPVSEASNTSEACSRKIQDKDAPNTIPIPQNQNSGYKRGRVEQRSKTSSWSWWSSSSSGRSHMNSSSPEEKHKYHDDASTYDSDKDSNSSSVDISSSISETHSENKKSHQSVEINPIDSAEKEHKKPSETATIIENSEEHTVVNKASDPRSSSSWWLFGNNNNNSRSSEKFDTTKTTINTNTVIDNKSTTDLSQIKVVTKDSSITQQNEEPDQSKNPIKSSTTSIQNGYSTVRVKKTSSDTKRWSLFGTWSSSTSTLNLLENNDRSENNKTDDEASSTEPDAPLSRSSTLPTTLPPSNITPSPSAKDSQKSSTNPQNKHEANPLVQSLSKNKQSWLDFFTNGPPSQTNVARIKKNSSIKMITDGKPDDTLPVINEVPKSMNTFDEGKAKPVVIKSSPKLKPVPLNVVLPTFDEFAINKPRKIPNSPIQQTLHIINSYFFPPDKPLEGGLPKWLDEITRSTVDVKRIAIIGVHGWYPTKFVRSVVGEPTGTSQKFCDMMAKAVLGYLSQHNISLPSDAITCIPLVGEGTIEARVKLLYENLMHNKTWCEALSLADVVFVATHSQGTPVSTILLSRLINERLVNPRRQRICMLAMAGISHGPFPYLLKNYLITYYIGTSDPSKELFEFMNPESMISKKYHEALKTVINCDVKIVYAASLDDQVVPLYSGLFTGLSHPSIMRAIYIDGPLYQENDFLTNLIVFCIRLRNAGILDHGLIVQLSEVAAGPIYGEGHSSLYTEIDVYTLAVRYLFETAPLGRHEIKIDKFQAQHKNNPSYLPWAMRGILEDKNVTRSRGLVHEINILRKQYKEWEPTTKIMKDIKLRLEPFKDIILERARL</sequence>
<keyword evidence="4" id="KW-1185">Reference proteome</keyword>
<feature type="compositionally biased region" description="Basic and acidic residues" evidence="1">
    <location>
        <begin position="299"/>
        <end position="310"/>
    </location>
</feature>
<evidence type="ECO:0000256" key="1">
    <source>
        <dbReference type="SAM" id="MobiDB-lite"/>
    </source>
</evidence>
<feature type="compositionally biased region" description="Basic and acidic residues" evidence="1">
    <location>
        <begin position="50"/>
        <end position="59"/>
    </location>
</feature>
<dbReference type="InterPro" id="IPR058934">
    <property type="entry name" value="YMC020W-like"/>
</dbReference>
<dbReference type="OrthoDB" id="5598028at2759"/>
<dbReference type="EMBL" id="CAJVPV010005231">
    <property type="protein sequence ID" value="CAG8587345.1"/>
    <property type="molecule type" value="Genomic_DNA"/>
</dbReference>
<organism evidence="3 4">
    <name type="scientific">Acaulospora morrowiae</name>
    <dbReference type="NCBI Taxonomy" id="94023"/>
    <lineage>
        <taxon>Eukaryota</taxon>
        <taxon>Fungi</taxon>
        <taxon>Fungi incertae sedis</taxon>
        <taxon>Mucoromycota</taxon>
        <taxon>Glomeromycotina</taxon>
        <taxon>Glomeromycetes</taxon>
        <taxon>Diversisporales</taxon>
        <taxon>Acaulosporaceae</taxon>
        <taxon>Acaulospora</taxon>
    </lineage>
</organism>
<dbReference type="InterPro" id="IPR058933">
    <property type="entry name" value="YMC020W-like_ab_hydrolase"/>
</dbReference>
<dbReference type="PANTHER" id="PTHR47349">
    <property type="entry name" value="CHROMOSOME 8, WHOLE GENOME SHOTGUN SEQUENCE"/>
    <property type="match status" value="1"/>
</dbReference>
<feature type="region of interest" description="Disordered" evidence="1">
    <location>
        <begin position="295"/>
        <end position="359"/>
    </location>
</feature>